<feature type="domain" description="Carrier" evidence="5">
    <location>
        <begin position="1280"/>
        <end position="1358"/>
    </location>
</feature>
<protein>
    <recommendedName>
        <fullName evidence="9">Polyketide synthase</fullName>
    </recommendedName>
</protein>
<dbReference type="GO" id="GO:0006633">
    <property type="term" value="P:fatty acid biosynthetic process"/>
    <property type="evidence" value="ECO:0007669"/>
    <property type="project" value="InterPro"/>
</dbReference>
<dbReference type="InterPro" id="IPR050091">
    <property type="entry name" value="PKS_NRPS_Biosynth_Enz"/>
</dbReference>
<dbReference type="SUPFAM" id="SSF51735">
    <property type="entry name" value="NAD(P)-binding Rossmann-fold domains"/>
    <property type="match status" value="6"/>
</dbReference>
<evidence type="ECO:0000256" key="1">
    <source>
        <dbReference type="ARBA" id="ARBA00022450"/>
    </source>
</evidence>
<dbReference type="InterPro" id="IPR057326">
    <property type="entry name" value="KR_dom"/>
</dbReference>
<dbReference type="PANTHER" id="PTHR43775:SF51">
    <property type="entry name" value="INACTIVE PHENOLPHTHIOCEROL SYNTHESIS POLYKETIDE SYNTHASE TYPE I PKS1-RELATED"/>
    <property type="match status" value="1"/>
</dbReference>
<dbReference type="Gene3D" id="3.30.70.250">
    <property type="entry name" value="Malonyl-CoA ACP transacylase, ACP-binding"/>
    <property type="match status" value="2"/>
</dbReference>
<dbReference type="EMBL" id="MKQR01000011">
    <property type="protein sequence ID" value="OLR93150.1"/>
    <property type="molecule type" value="Genomic_DNA"/>
</dbReference>
<evidence type="ECO:0000256" key="3">
    <source>
        <dbReference type="ARBA" id="ARBA00022679"/>
    </source>
</evidence>
<keyword evidence="3" id="KW-0808">Transferase</keyword>
<evidence type="ECO:0000259" key="5">
    <source>
        <dbReference type="PROSITE" id="PS50075"/>
    </source>
</evidence>
<dbReference type="InterPro" id="IPR014031">
    <property type="entry name" value="Ketoacyl_synth_C"/>
</dbReference>
<dbReference type="InterPro" id="IPR036736">
    <property type="entry name" value="ACP-like_sf"/>
</dbReference>
<sequence>MSHPGQQQSTEAKLRHFLKRATAELETAHERLRAAEERAGEPIAVVGMACRFPGGVASPEDLWDLVAAGGDATGDLPTDRGWDIDALYDPEGERAGTFYAARGSFLDAAAEFDPGFFGISPREAVAMDPQQRLLLETSWEAVERAGLDPVSLRGTETGVFIGTNGQDYTSLVVEAGDAVDGHLLTGNAASVISGRVAYTLGLEGPTVSVDTACSASLVSLHLAVQALRAGECSLALAGGATVMATPALFIEFSRQRGMSTDGRCRAFADAADGTGWGEGAGMLLLERLSDAQRHGHQVLAVVRGSAVNQDGASNGLTAPNGPAQQRVVLKALDNARLAPADVDAVEAHGTGTRLGDPIEAQALLATYGQDRQTPLLLGSIKSNIGHTQAAAGVAGVIKMVMALRHGVLPETLHVDAPTTQVDWSAGAVELLTASRPWPAVDRPRRAGVSAFGVSGTNAHVVLEQAPQTPEVATAGTPSAPAGLAVWPLSARSEKALRGQAAALAERLGAGFSPADVAVSLAGRAAFEERAVVVGSADELVSGLGSLSVRGTATSGRTAFVFTGQGSQRAGMGRELAAAFPAFRAAWDEVVGLFPAEVRDAIVEGSRIDETQFAQPAIFAFEVAMVRLFASWGVRPDVVIGHSVGEIAAAWAAGVFSLEDAAALVVKRGALMGAVSARGAMAAIGLPESAVELPEGVELGAVNSSDSVVVSGDADAVAAMVDEHKARGVKASLLKVSHAFHSAHMDEVLAEFETFVDGVERGRAQVGFIGVAGEQDPGDTAYWVRNVRRAVRFADGAARLDAAHVLEVGPVAALTPVVEGCVPAQRKDTDEVRAALRAAGELWTRGRTVDWAALTGPGTRVDLPTYAFQRSRYWVKQTPKDITDSWRYRVDWTPVGLSAGDPAGDWAVVGDDPIGLGTVAVEDATGVLAVDPTLDELLALVQRLVAAGSTARLWLATTTPAADVHGFGRAVALEQPGLWGGGIELRPGYRVADLRAALAQTAEDQLTLGPDGAKARRVVRAAPPRSTWKPRGTVLITGGLGAAGAATARWCAENGADHLLLLGRRGLDTPGAPELRDELTALGTRVTVAACDAADRAALTALFDEHDVRAVIHTAGVLDDGVVTALTPERVAAVLAPKVDAARLLDELAGELDAFILFTSLSGVTGSAAQAHYAAANAALDALADDRRARGLPATAIAWGAWAGGGMAAEGPAAGRVDRGGLTPMPPALAVRALGKAVGDGRVILADLDLDRFVPAFTASRPSALFSELHTPAAADPGTPDEVGDLGELVRACTAGVLAYPSAADVAPGKAFRDLGIDSLTALELRNALARATGLALPATLVFDFPTPAALADHLTGLLGGTAKTERTRAVAVADDPIAIVSMACRFPGGVASPEDFWALLTEGRDALGGFPADRGWDLDALFDTDPDRPGTSHTAEGGFLADVAGFDADLFGVSPREALAMDPQQRLLLHTAWEAFERAGLDPTAVRGSATGVFVGTNGQDYATALGADLSEHGGYLATGNAASVVSGRLSYSFGLEGPALTVDTACSASLVALHLAAQSLRSGECDLALAGGVTVMSTPAVFIEFSRQRGLAGDGRCKAFSADADGTGWGEGVGLLLVERLSDAERNGHPVLAVLRGSAVNQDGASNGLTAPNGPAQQRVIRSALASGGLVASDVDAVEAHGTGTVLGDPIEAQALLATYGQDRERPLWLGSVKSNIGHTQAAAGAAGVIKSVLALRHGVLPRTLHVSGPNEHVDWTTGSVSLLTEPQPLPAVERPWRIGVSSFGVSGTNAHLVVEQVPAPAPAAPRERARVVPLVVSGHTAEAVRDQAARLAHVEADPVDIAFTLLTARAALAHSGVAVGDRTFLPVAAASGRVAFAFTGQGSQRAGMGRELAAVFPAFEAAWDEVMGLFPVEVRDAITEGTRIDETQFAQPAILAFEVAMVRLLASWGVRPDVVIGHSVGEIAAAWAAGVFSLEDAAALVVKRGALMGAVTARGAMAAIALSEDEVQLPAGVELGAVNGPDSVVVSGDADAVAAMVDEHKARGVKASLLKVSHAFHSAHMDEVLAEFTAFVAGIERGPARVEFVGAAGDDDPTTTAYWTANLRGTVRFGAGAARLAAGHVLEVGPDAALTPWLDGAVPAQRGGDEETAAVRALATLHARGVAVDWAEFFAGLDARVIDLPTYPFQQRRFWPAARDTGTRALHYVEDWAPIPVPAATATDSGWLLVHPEGVEPPLPGMPALAVPTGTDRHGLAALLAGAAQPLGALSVLDDAADVLVLLQAMGDADVPGRLWAVATDAGTAGLARTAALEQPDRWGGVVHHDGSDWHLVARALGGAEDEVAVRDGVLLGRRVTRPAPTAGAWRPTGTVLVTGGTGALGAHVARWLRDNGADRIVLAGRRGLDAPGAAALAEETGAVVRAVDVTDRAALAALLTEFPPNAVVHAAGLLDDGVVDGLTPERMRAVDGPKVDAARLLDELTGDLDAFVLFSSAAATFGAAGQANYAAANARLDALARARHAAGKPATALAWGPWAEDGMAADLGERAGMRRLRTGPALAAMATAVASGHPVVTIADLDWATFAPALSALRPKPALDGVAEAREALRAAAERARPADLGGKELLALVRETAAAVLGHTGVSAVPADKAFRDLGADSLTAVEIRNLLGAATGLPLPAGLVFDHPTPARLAAELARLLGHGEVEQASGPARATDEPIAIVAMACRFPGGADTPERLWDLLRAGGDAVGPFPADRGWDTTLLHGEGGLSHTREGGFLHDVPDFDADLFGISPREALAMDPQQRLLLETTWEAFERAGLDPRSLRGSATGVFVGTNGQDYASLLMDAAHDVGGHIATGNAASVVSGRLSYVFGLEGPAVTVDTACSSSLVALHWAVQALRSGECDLAVAGGVTVMSTPGAFIEFSRQGGLAGDGRCKAFSAEADGTGWGEGAGVLLVERLSDARRHGHEVLAVVRGSAVNQDGASNGLTAPNGPAQQRVIRAALAAAGLAPSDVDAVEAHGTGTVLGDPIEAEALLAAYGQDRERPLWLGSVKSNIGHTQAAAGVAGVMKVVLALRNGLLPKTLHAAEASPHVDWSRGPVRLLSEPVEWDGGDRPRRAGVSSFGFSGTNAHVIVEQAPPAPEPQEGAGLDVPVPWVVSGASADALRAQVERLRAVEADPAAVGAALALHRADLDHRAVAVGTSAEDLRAALDRAAGVVAGAGSTAFLFSGQGAQRAGMGLDLAAAFPAFAQAWEEVLAHYPDTVREVLTSGDARVDRTEYTQPGLFAVEVALARLFESWDVLPDAVAGHSVGEIAAAHVAGVLSLADACRMVVARGALMGALPEGGAMVALALAEDELDLPPGVDLAAVNGPRSVVVSGPAEPVLAFAERHAAQGVRTKRLTVSHAFHSSLMDPVLDAFAEVVRGLTFAEPTIAAVSAVTGGPAEQVWTDPEHWVRQVREPVRFGAAVRALDATALLEIGPDSVLLAMAEAAGSSAALVAAQRSGVDQAHAAVSALAALHAHGVAVDWSVFFAGVRPAQLPTYAFQRRRYWPQQATPAVDPVHYADAWQPVTPGAGGTDPADIAVLGEGWPVADALAARGAAVVPHPAGTTAPVLVVRADDAADLLTALHNAPAGTRVWGVTTRAVAAGSTDPAPVPAHAAAWGLGRVAALELPDRWGGLVDLPEDPDWDTLLGVLAGPDDEVALRRGAVLSRRVVRAEPTGDWRPAGTVLITGGTGALGARVARWAAAHGADRLVLLSRGGPDAPGAAELVAELPVPAHVVAADAADRDAVAAVLDRFPVDAVVHAAGVLDDGVLDGLTADRLAAVARPKSGAAAVLDELTRDRELSAFVLFSSASATFGAAGQGNYAAANAELDALARARRQAGLPATSIAWGPWAEDGMAAGLDGRFGRGGLAALDPDRALAALARCATGADPVVTVADVDWPRFAAAFTAVRRGRLLDALPEARATQAAAPARVPDLAARLAGAADREHVALEAVREAAAAVLGHPSVDAVPADKSFRDLGFDSLTAVEFRNVLGAAGLALPATAVFDHPTPRALAAFAVGQLSSAGLPALLAELDRIERDLGAAAADALDRARVAVRLRGLLDAWTGAGATDEGDEDEAVLSLDSDDELFALIERNLGQE</sequence>
<comment type="caution">
    <text evidence="7">The sequence shown here is derived from an EMBL/GenBank/DDBJ whole genome shotgun (WGS) entry which is preliminary data.</text>
</comment>
<evidence type="ECO:0000259" key="6">
    <source>
        <dbReference type="PROSITE" id="PS52004"/>
    </source>
</evidence>
<organism evidence="7 8">
    <name type="scientific">Actinokineospora bangkokensis</name>
    <dbReference type="NCBI Taxonomy" id="1193682"/>
    <lineage>
        <taxon>Bacteria</taxon>
        <taxon>Bacillati</taxon>
        <taxon>Actinomycetota</taxon>
        <taxon>Actinomycetes</taxon>
        <taxon>Pseudonocardiales</taxon>
        <taxon>Pseudonocardiaceae</taxon>
        <taxon>Actinokineospora</taxon>
    </lineage>
</organism>
<dbReference type="SMART" id="SM01294">
    <property type="entry name" value="PKS_PP_betabranch"/>
    <property type="match status" value="3"/>
</dbReference>
<dbReference type="STRING" id="1193682.BJP25_16745"/>
<dbReference type="InterPro" id="IPR032821">
    <property type="entry name" value="PKS_assoc"/>
</dbReference>
<dbReference type="Gene3D" id="1.10.287.1960">
    <property type="match status" value="2"/>
</dbReference>
<dbReference type="Gene3D" id="3.30.70.3290">
    <property type="match status" value="3"/>
</dbReference>
<gene>
    <name evidence="7" type="ORF">BJP25_16745</name>
</gene>
<dbReference type="GO" id="GO:0004312">
    <property type="term" value="F:fatty acid synthase activity"/>
    <property type="evidence" value="ECO:0007669"/>
    <property type="project" value="TreeGrafter"/>
</dbReference>
<evidence type="ECO:0008006" key="9">
    <source>
        <dbReference type="Google" id="ProtNLM"/>
    </source>
</evidence>
<dbReference type="InterPro" id="IPR016036">
    <property type="entry name" value="Malonyl_transacylase_ACP-bd"/>
</dbReference>
<dbReference type="Pfam" id="PF08659">
    <property type="entry name" value="KR"/>
    <property type="match status" value="3"/>
</dbReference>
<dbReference type="PROSITE" id="PS52004">
    <property type="entry name" value="KS3_2"/>
    <property type="match status" value="3"/>
</dbReference>
<dbReference type="InterPro" id="IPR014030">
    <property type="entry name" value="Ketoacyl_synth_N"/>
</dbReference>
<keyword evidence="1" id="KW-0596">Phosphopantetheine</keyword>
<dbReference type="SMART" id="SM00827">
    <property type="entry name" value="PKS_AT"/>
    <property type="match status" value="3"/>
</dbReference>
<dbReference type="InterPro" id="IPR009081">
    <property type="entry name" value="PP-bd_ACP"/>
</dbReference>
<dbReference type="SUPFAM" id="SSF52151">
    <property type="entry name" value="FabD/lysophospholipase-like"/>
    <property type="match status" value="3"/>
</dbReference>
<dbReference type="Gene3D" id="3.40.47.10">
    <property type="match status" value="3"/>
</dbReference>
<dbReference type="InterPro" id="IPR013968">
    <property type="entry name" value="PKS_KR"/>
</dbReference>
<evidence type="ECO:0000313" key="7">
    <source>
        <dbReference type="EMBL" id="OLR93150.1"/>
    </source>
</evidence>
<dbReference type="Pfam" id="PF00109">
    <property type="entry name" value="ketoacyl-synt"/>
    <property type="match status" value="3"/>
</dbReference>
<dbReference type="Proteomes" id="UP000186040">
    <property type="component" value="Unassembled WGS sequence"/>
</dbReference>
<dbReference type="SMART" id="SM00823">
    <property type="entry name" value="PKS_PP"/>
    <property type="match status" value="3"/>
</dbReference>
<dbReference type="InterPro" id="IPR001227">
    <property type="entry name" value="Ac_transferase_dom_sf"/>
</dbReference>
<dbReference type="InterPro" id="IPR014043">
    <property type="entry name" value="Acyl_transferase_dom"/>
</dbReference>
<dbReference type="InterPro" id="IPR016039">
    <property type="entry name" value="Thiolase-like"/>
</dbReference>
<evidence type="ECO:0000313" key="8">
    <source>
        <dbReference type="Proteomes" id="UP000186040"/>
    </source>
</evidence>
<keyword evidence="4" id="KW-0012">Acyltransferase</keyword>
<dbReference type="Gene3D" id="3.40.50.720">
    <property type="entry name" value="NAD(P)-binding Rossmann-like Domain"/>
    <property type="match status" value="3"/>
</dbReference>
<dbReference type="PROSITE" id="PS00606">
    <property type="entry name" value="KS3_1"/>
    <property type="match status" value="3"/>
</dbReference>
<dbReference type="PROSITE" id="PS50075">
    <property type="entry name" value="CARRIER"/>
    <property type="match status" value="3"/>
</dbReference>
<dbReference type="SMART" id="SM00825">
    <property type="entry name" value="PKS_KS"/>
    <property type="match status" value="3"/>
</dbReference>
<dbReference type="Pfam" id="PF16197">
    <property type="entry name" value="KAsynt_C_assoc"/>
    <property type="match status" value="3"/>
</dbReference>
<feature type="domain" description="Carrier" evidence="5">
    <location>
        <begin position="3987"/>
        <end position="4061"/>
    </location>
</feature>
<dbReference type="InterPro" id="IPR018201">
    <property type="entry name" value="Ketoacyl_synth_AS"/>
</dbReference>
<dbReference type="InterPro" id="IPR020841">
    <property type="entry name" value="PKS_Beta-ketoAc_synthase_dom"/>
</dbReference>
<dbReference type="SUPFAM" id="SSF55048">
    <property type="entry name" value="Probable ACP-binding domain of malonyl-CoA ACP transacylase"/>
    <property type="match status" value="3"/>
</dbReference>
<dbReference type="Pfam" id="PF02801">
    <property type="entry name" value="Ketoacyl-synt_C"/>
    <property type="match status" value="3"/>
</dbReference>
<dbReference type="InterPro" id="IPR016035">
    <property type="entry name" value="Acyl_Trfase/lysoPLipase"/>
</dbReference>
<dbReference type="Gene3D" id="1.10.1200.10">
    <property type="entry name" value="ACP-like"/>
    <property type="match status" value="3"/>
</dbReference>
<reference evidence="7 8" key="1">
    <citation type="submission" date="2016-10" db="EMBL/GenBank/DDBJ databases">
        <title>The Draft Genome Sequence of Actinokineospora bangkokensis 44EHWT reveals the biosynthetic pathway of antifungal compounds Thailandins with unusual extender unit butylmalonyl-CoA.</title>
        <authorList>
            <person name="Greule A."/>
            <person name="Intra B."/>
            <person name="Flemming S."/>
            <person name="Rommel M.G."/>
            <person name="Panbangred W."/>
            <person name="Bechthold A."/>
        </authorList>
    </citation>
    <scope>NUCLEOTIDE SEQUENCE [LARGE SCALE GENOMIC DNA]</scope>
    <source>
        <strain evidence="7 8">44EHW</strain>
    </source>
</reference>
<dbReference type="InterPro" id="IPR036299">
    <property type="entry name" value="Polyketide_synth_docking_sf"/>
</dbReference>
<dbReference type="Pfam" id="PF00698">
    <property type="entry name" value="Acyl_transf_1"/>
    <property type="match status" value="3"/>
</dbReference>
<dbReference type="PROSITE" id="PS00012">
    <property type="entry name" value="PHOSPHOPANTETHEINE"/>
    <property type="match status" value="2"/>
</dbReference>
<dbReference type="SUPFAM" id="SSF47336">
    <property type="entry name" value="ACP-like"/>
    <property type="match status" value="3"/>
</dbReference>
<proteinExistence type="predicted"/>
<dbReference type="Gene3D" id="6.10.40.10">
    <property type="match status" value="1"/>
</dbReference>
<dbReference type="InterPro" id="IPR006162">
    <property type="entry name" value="Ppantetheine_attach_site"/>
</dbReference>
<name>A0A1Q9LM94_9PSEU</name>
<feature type="domain" description="Ketosynthase family 3 (KS3)" evidence="6">
    <location>
        <begin position="2710"/>
        <end position="3130"/>
    </location>
</feature>
<keyword evidence="2" id="KW-0597">Phosphoprotein</keyword>
<feature type="domain" description="Ketosynthase family 3 (KS3)" evidence="6">
    <location>
        <begin position="1374"/>
        <end position="1798"/>
    </location>
</feature>
<dbReference type="CDD" id="cd08952">
    <property type="entry name" value="KR_1_SDR_x"/>
    <property type="match status" value="2"/>
</dbReference>
<dbReference type="Pfam" id="PF00550">
    <property type="entry name" value="PP-binding"/>
    <property type="match status" value="3"/>
</dbReference>
<evidence type="ECO:0000256" key="2">
    <source>
        <dbReference type="ARBA" id="ARBA00022553"/>
    </source>
</evidence>
<dbReference type="CDD" id="cd00833">
    <property type="entry name" value="PKS"/>
    <property type="match status" value="3"/>
</dbReference>
<dbReference type="FunFam" id="3.40.47.10:FF:000019">
    <property type="entry name" value="Polyketide synthase type I"/>
    <property type="match status" value="3"/>
</dbReference>
<dbReference type="Gene3D" id="3.40.366.10">
    <property type="entry name" value="Malonyl-Coenzyme A Acyl Carrier Protein, domain 2"/>
    <property type="match status" value="3"/>
</dbReference>
<accession>A0A1Q9LM94</accession>
<keyword evidence="8" id="KW-1185">Reference proteome</keyword>
<dbReference type="GO" id="GO:0031177">
    <property type="term" value="F:phosphopantetheine binding"/>
    <property type="evidence" value="ECO:0007669"/>
    <property type="project" value="InterPro"/>
</dbReference>
<dbReference type="SUPFAM" id="SSF101173">
    <property type="entry name" value="Docking domain B of the erythromycin polyketide synthase (DEBS)"/>
    <property type="match status" value="1"/>
</dbReference>
<feature type="domain" description="Ketosynthase family 3 (KS3)" evidence="6">
    <location>
        <begin position="40"/>
        <end position="464"/>
    </location>
</feature>
<dbReference type="InterPro" id="IPR020806">
    <property type="entry name" value="PKS_PP-bd"/>
</dbReference>
<dbReference type="PANTHER" id="PTHR43775">
    <property type="entry name" value="FATTY ACID SYNTHASE"/>
    <property type="match status" value="1"/>
</dbReference>
<dbReference type="SUPFAM" id="SSF53901">
    <property type="entry name" value="Thiolase-like"/>
    <property type="match status" value="3"/>
</dbReference>
<dbReference type="SMART" id="SM00822">
    <property type="entry name" value="PKS_KR"/>
    <property type="match status" value="3"/>
</dbReference>
<feature type="domain" description="Carrier" evidence="5">
    <location>
        <begin position="2619"/>
        <end position="2694"/>
    </location>
</feature>
<evidence type="ECO:0000256" key="4">
    <source>
        <dbReference type="ARBA" id="ARBA00023315"/>
    </source>
</evidence>
<dbReference type="GO" id="GO:0004315">
    <property type="term" value="F:3-oxoacyl-[acyl-carrier-protein] synthase activity"/>
    <property type="evidence" value="ECO:0007669"/>
    <property type="project" value="InterPro"/>
</dbReference>
<dbReference type="InterPro" id="IPR036291">
    <property type="entry name" value="NAD(P)-bd_dom_sf"/>
</dbReference>